<feature type="transmembrane region" description="Helical" evidence="2">
    <location>
        <begin position="100"/>
        <end position="126"/>
    </location>
</feature>
<organism evidence="3 5">
    <name type="scientific">Phakopsora pachyrhizi</name>
    <name type="common">Asian soybean rust disease fungus</name>
    <dbReference type="NCBI Taxonomy" id="170000"/>
    <lineage>
        <taxon>Eukaryota</taxon>
        <taxon>Fungi</taxon>
        <taxon>Dikarya</taxon>
        <taxon>Basidiomycota</taxon>
        <taxon>Pucciniomycotina</taxon>
        <taxon>Pucciniomycetes</taxon>
        <taxon>Pucciniales</taxon>
        <taxon>Phakopsoraceae</taxon>
        <taxon>Phakopsora</taxon>
    </lineage>
</organism>
<feature type="region of interest" description="Disordered" evidence="1">
    <location>
        <begin position="1"/>
        <end position="23"/>
    </location>
</feature>
<evidence type="ECO:0000256" key="2">
    <source>
        <dbReference type="SAM" id="Phobius"/>
    </source>
</evidence>
<keyword evidence="5" id="KW-1185">Reference proteome</keyword>
<feature type="transmembrane region" description="Helical" evidence="2">
    <location>
        <begin position="138"/>
        <end position="157"/>
    </location>
</feature>
<evidence type="ECO:0000256" key="1">
    <source>
        <dbReference type="SAM" id="MobiDB-lite"/>
    </source>
</evidence>
<sequence length="236" mass="25754">MSEKKSLNTTAVQISNPPQNSSNEATKLRGEIMFFNLARAAVLAAPPIIFISFVVELIIAVKPILDNVNIFSLLDPDNPINKIAGFVQKRLQLEVDVTDIIVTIGLVVFSFVITTILNITLIPLLFLTSRVVKRAATFIGLDALFTTASTVAAIIVVSTGEAKVSIRNTKLMLPSIINTIASNQFGFSQKYSQITIIQRIVTSAIVISGLLTLSYILEFFARRRALKTNAENTAMV</sequence>
<name>A0AAV0AYN7_PHAPC</name>
<proteinExistence type="predicted"/>
<dbReference type="EMBL" id="CALTRL010001924">
    <property type="protein sequence ID" value="CAH7674160.1"/>
    <property type="molecule type" value="Genomic_DNA"/>
</dbReference>
<keyword evidence="2" id="KW-0472">Membrane</keyword>
<feature type="transmembrane region" description="Helical" evidence="2">
    <location>
        <begin position="196"/>
        <end position="217"/>
    </location>
</feature>
<dbReference type="Proteomes" id="UP001153365">
    <property type="component" value="Unassembled WGS sequence"/>
</dbReference>
<comment type="caution">
    <text evidence="3">The sequence shown here is derived from an EMBL/GenBank/DDBJ whole genome shotgun (WGS) entry which is preliminary data.</text>
</comment>
<evidence type="ECO:0000313" key="3">
    <source>
        <dbReference type="EMBL" id="CAH7674160.1"/>
    </source>
</evidence>
<evidence type="ECO:0000313" key="5">
    <source>
        <dbReference type="Proteomes" id="UP001153365"/>
    </source>
</evidence>
<dbReference type="AlphaFoldDB" id="A0AAV0AYN7"/>
<evidence type="ECO:0000313" key="4">
    <source>
        <dbReference type="EMBL" id="CAH7690022.1"/>
    </source>
</evidence>
<gene>
    <name evidence="4" type="ORF">PPACK8108_LOCUS25244</name>
    <name evidence="3" type="ORF">PPACK8108_LOCUS9069</name>
</gene>
<protein>
    <submittedName>
        <fullName evidence="3">Expressed protein</fullName>
    </submittedName>
</protein>
<accession>A0AAV0AYN7</accession>
<dbReference type="EMBL" id="CALTRL010006185">
    <property type="protein sequence ID" value="CAH7690022.1"/>
    <property type="molecule type" value="Genomic_DNA"/>
</dbReference>
<reference evidence="3" key="1">
    <citation type="submission" date="2022-06" db="EMBL/GenBank/DDBJ databases">
        <authorList>
            <consortium name="SYNGENTA / RWTH Aachen University"/>
        </authorList>
    </citation>
    <scope>NUCLEOTIDE SEQUENCE</scope>
</reference>
<feature type="transmembrane region" description="Helical" evidence="2">
    <location>
        <begin position="37"/>
        <end position="61"/>
    </location>
</feature>
<keyword evidence="2" id="KW-1133">Transmembrane helix</keyword>
<feature type="compositionally biased region" description="Polar residues" evidence="1">
    <location>
        <begin position="7"/>
        <end position="23"/>
    </location>
</feature>
<keyword evidence="2" id="KW-0812">Transmembrane</keyword>